<protein>
    <submittedName>
        <fullName evidence="10">Response regulator transcription factor</fullName>
    </submittedName>
</protein>
<dbReference type="InterPro" id="IPR039420">
    <property type="entry name" value="WalR-like"/>
</dbReference>
<dbReference type="PROSITE" id="PS51755">
    <property type="entry name" value="OMPR_PHOB"/>
    <property type="match status" value="1"/>
</dbReference>
<dbReference type="SMART" id="SM00862">
    <property type="entry name" value="Trans_reg_C"/>
    <property type="match status" value="1"/>
</dbReference>
<keyword evidence="5" id="KW-0804">Transcription</keyword>
<feature type="DNA-binding region" description="OmpR/PhoB-type" evidence="7">
    <location>
        <begin position="124"/>
        <end position="222"/>
    </location>
</feature>
<evidence type="ECO:0000256" key="1">
    <source>
        <dbReference type="ARBA" id="ARBA00022553"/>
    </source>
</evidence>
<dbReference type="KEGG" id="ggr:HKW67_01080"/>
<dbReference type="PROSITE" id="PS50110">
    <property type="entry name" value="RESPONSE_REGULATORY"/>
    <property type="match status" value="1"/>
</dbReference>
<dbReference type="GO" id="GO:0005829">
    <property type="term" value="C:cytosol"/>
    <property type="evidence" value="ECO:0007669"/>
    <property type="project" value="TreeGrafter"/>
</dbReference>
<dbReference type="GO" id="GO:0000156">
    <property type="term" value="F:phosphorelay response regulator activity"/>
    <property type="evidence" value="ECO:0007669"/>
    <property type="project" value="TreeGrafter"/>
</dbReference>
<feature type="domain" description="Response regulatory" evidence="8">
    <location>
        <begin position="2"/>
        <end position="116"/>
    </location>
</feature>
<sequence>MRVLLVEDDDTLRESATAFLRASGFAVDAAATGKMARELAAVSPYDAVILDIRLPDDDGFALCTAFRAKVPAPRVLMATARDGVSDRIAGLDLGADDYLVKPYALGELVARVRALLRRPDNAAPTLLQVGDLVLDPATREGRRGARPISLTTKEFAVLEVLMRASGRVLTREYIGEHAWDDNFDPMSNVIDVYIARLRKKVDGPHETPLLSTVRGAGYRLALPKS</sequence>
<dbReference type="SMART" id="SM00448">
    <property type="entry name" value="REC"/>
    <property type="match status" value="1"/>
</dbReference>
<dbReference type="Gene3D" id="6.10.250.690">
    <property type="match status" value="1"/>
</dbReference>
<keyword evidence="4 7" id="KW-0238">DNA-binding</keyword>
<dbReference type="InterPro" id="IPR011006">
    <property type="entry name" value="CheY-like_superfamily"/>
</dbReference>
<dbReference type="SUPFAM" id="SSF52172">
    <property type="entry name" value="CheY-like"/>
    <property type="match status" value="1"/>
</dbReference>
<dbReference type="GO" id="GO:0006355">
    <property type="term" value="P:regulation of DNA-templated transcription"/>
    <property type="evidence" value="ECO:0007669"/>
    <property type="project" value="InterPro"/>
</dbReference>
<dbReference type="GO" id="GO:0000976">
    <property type="term" value="F:transcription cis-regulatory region binding"/>
    <property type="evidence" value="ECO:0007669"/>
    <property type="project" value="TreeGrafter"/>
</dbReference>
<dbReference type="PANTHER" id="PTHR48111">
    <property type="entry name" value="REGULATOR OF RPOS"/>
    <property type="match status" value="1"/>
</dbReference>
<dbReference type="Pfam" id="PF00072">
    <property type="entry name" value="Response_reg"/>
    <property type="match status" value="1"/>
</dbReference>
<evidence type="ECO:0000313" key="11">
    <source>
        <dbReference type="Proteomes" id="UP000500938"/>
    </source>
</evidence>
<proteinExistence type="predicted"/>
<evidence type="ECO:0000256" key="2">
    <source>
        <dbReference type="ARBA" id="ARBA00023012"/>
    </source>
</evidence>
<dbReference type="RefSeq" id="WP_171223630.1">
    <property type="nucleotide sequence ID" value="NZ_CP053085.1"/>
</dbReference>
<dbReference type="PANTHER" id="PTHR48111:SF36">
    <property type="entry name" value="TRANSCRIPTIONAL REGULATORY PROTEIN CUTR"/>
    <property type="match status" value="1"/>
</dbReference>
<keyword evidence="2" id="KW-0902">Two-component regulatory system</keyword>
<keyword evidence="1 6" id="KW-0597">Phosphoprotein</keyword>
<dbReference type="Gene3D" id="1.10.10.10">
    <property type="entry name" value="Winged helix-like DNA-binding domain superfamily/Winged helix DNA-binding domain"/>
    <property type="match status" value="1"/>
</dbReference>
<dbReference type="FunFam" id="1.10.10.10:FF:000005">
    <property type="entry name" value="Two-component system response regulator"/>
    <property type="match status" value="1"/>
</dbReference>
<evidence type="ECO:0000256" key="7">
    <source>
        <dbReference type="PROSITE-ProRule" id="PRU01091"/>
    </source>
</evidence>
<evidence type="ECO:0000259" key="8">
    <source>
        <dbReference type="PROSITE" id="PS50110"/>
    </source>
</evidence>
<evidence type="ECO:0000256" key="5">
    <source>
        <dbReference type="ARBA" id="ARBA00023163"/>
    </source>
</evidence>
<evidence type="ECO:0000256" key="4">
    <source>
        <dbReference type="ARBA" id="ARBA00023125"/>
    </source>
</evidence>
<dbReference type="GO" id="GO:0032993">
    <property type="term" value="C:protein-DNA complex"/>
    <property type="evidence" value="ECO:0007669"/>
    <property type="project" value="TreeGrafter"/>
</dbReference>
<dbReference type="InterPro" id="IPR036388">
    <property type="entry name" value="WH-like_DNA-bd_sf"/>
</dbReference>
<feature type="domain" description="OmpR/PhoB-type" evidence="9">
    <location>
        <begin position="124"/>
        <end position="222"/>
    </location>
</feature>
<keyword evidence="3" id="KW-0805">Transcription regulation</keyword>
<evidence type="ECO:0000313" key="10">
    <source>
        <dbReference type="EMBL" id="QJR34204.1"/>
    </source>
</evidence>
<keyword evidence="11" id="KW-1185">Reference proteome</keyword>
<organism evidence="10 11">
    <name type="scientific">Gemmatimonas groenlandica</name>
    <dbReference type="NCBI Taxonomy" id="2732249"/>
    <lineage>
        <taxon>Bacteria</taxon>
        <taxon>Pseudomonadati</taxon>
        <taxon>Gemmatimonadota</taxon>
        <taxon>Gemmatimonadia</taxon>
        <taxon>Gemmatimonadales</taxon>
        <taxon>Gemmatimonadaceae</taxon>
        <taxon>Gemmatimonas</taxon>
    </lineage>
</organism>
<evidence type="ECO:0000259" key="9">
    <source>
        <dbReference type="PROSITE" id="PS51755"/>
    </source>
</evidence>
<reference evidence="10 11" key="1">
    <citation type="submission" date="2020-05" db="EMBL/GenBank/DDBJ databases">
        <title>Complete genome sequence of Gemmatimonas greenlandica TET16.</title>
        <authorList>
            <person name="Zeng Y."/>
        </authorList>
    </citation>
    <scope>NUCLEOTIDE SEQUENCE [LARGE SCALE GENOMIC DNA]</scope>
    <source>
        <strain evidence="10 11">TET16</strain>
    </source>
</reference>
<dbReference type="EMBL" id="CP053085">
    <property type="protein sequence ID" value="QJR34204.1"/>
    <property type="molecule type" value="Genomic_DNA"/>
</dbReference>
<evidence type="ECO:0000256" key="3">
    <source>
        <dbReference type="ARBA" id="ARBA00023015"/>
    </source>
</evidence>
<dbReference type="InterPro" id="IPR001789">
    <property type="entry name" value="Sig_transdc_resp-reg_receiver"/>
</dbReference>
<evidence type="ECO:0000256" key="6">
    <source>
        <dbReference type="PROSITE-ProRule" id="PRU00169"/>
    </source>
</evidence>
<dbReference type="Gene3D" id="3.40.50.2300">
    <property type="match status" value="1"/>
</dbReference>
<dbReference type="CDD" id="cd00383">
    <property type="entry name" value="trans_reg_C"/>
    <property type="match status" value="1"/>
</dbReference>
<name>A0A6M4IGH9_9BACT</name>
<dbReference type="InterPro" id="IPR001867">
    <property type="entry name" value="OmpR/PhoB-type_DNA-bd"/>
</dbReference>
<dbReference type="Pfam" id="PF00486">
    <property type="entry name" value="Trans_reg_C"/>
    <property type="match status" value="1"/>
</dbReference>
<gene>
    <name evidence="10" type="ORF">HKW67_01080</name>
</gene>
<dbReference type="Proteomes" id="UP000500938">
    <property type="component" value="Chromosome"/>
</dbReference>
<feature type="modified residue" description="4-aspartylphosphate" evidence="6">
    <location>
        <position position="51"/>
    </location>
</feature>
<dbReference type="AlphaFoldDB" id="A0A6M4IGH9"/>
<accession>A0A6M4IGH9</accession>